<evidence type="ECO:0000313" key="2">
    <source>
        <dbReference type="Proteomes" id="UP000233551"/>
    </source>
</evidence>
<dbReference type="AlphaFoldDB" id="A0A2I0HPC9"/>
<reference evidence="1 2" key="1">
    <citation type="submission" date="2017-11" db="EMBL/GenBank/DDBJ databases">
        <title>De-novo sequencing of pomegranate (Punica granatum L.) genome.</title>
        <authorList>
            <person name="Akparov Z."/>
            <person name="Amiraslanov A."/>
            <person name="Hajiyeva S."/>
            <person name="Abbasov M."/>
            <person name="Kaur K."/>
            <person name="Hamwieh A."/>
            <person name="Solovyev V."/>
            <person name="Salamov A."/>
            <person name="Braich B."/>
            <person name="Kosarev P."/>
            <person name="Mahmoud A."/>
            <person name="Hajiyev E."/>
            <person name="Babayeva S."/>
            <person name="Izzatullayeva V."/>
            <person name="Mammadov A."/>
            <person name="Mammadov A."/>
            <person name="Sharifova S."/>
            <person name="Ojaghi J."/>
            <person name="Eynullazada K."/>
            <person name="Bayramov B."/>
            <person name="Abdulazimova A."/>
            <person name="Shahmuradov I."/>
        </authorList>
    </citation>
    <scope>NUCLEOTIDE SEQUENCE [LARGE SCALE GENOMIC DNA]</scope>
    <source>
        <strain evidence="2">cv. AG2017</strain>
        <tissue evidence="1">Leaf</tissue>
    </source>
</reference>
<keyword evidence="2" id="KW-1185">Reference proteome</keyword>
<accession>A0A2I0HPC9</accession>
<protein>
    <submittedName>
        <fullName evidence="1">Uncharacterized protein</fullName>
    </submittedName>
</protein>
<sequence length="132" mass="14456">MGLTLATNHMFNVDGGLQDLRRLRLKGVASSTSSVRFELMMFKWNVWGLTTRLSCWWWWLGHVGQPSKPPSRGCHSPKTEVRCLIGLGKASNKGLIAASRDLALIRGFLAPIGTLASGVVGHPVAVARERHP</sequence>
<gene>
    <name evidence="1" type="ORF">CRG98_046043</name>
</gene>
<organism evidence="1 2">
    <name type="scientific">Punica granatum</name>
    <name type="common">Pomegranate</name>
    <dbReference type="NCBI Taxonomy" id="22663"/>
    <lineage>
        <taxon>Eukaryota</taxon>
        <taxon>Viridiplantae</taxon>
        <taxon>Streptophyta</taxon>
        <taxon>Embryophyta</taxon>
        <taxon>Tracheophyta</taxon>
        <taxon>Spermatophyta</taxon>
        <taxon>Magnoliopsida</taxon>
        <taxon>eudicotyledons</taxon>
        <taxon>Gunneridae</taxon>
        <taxon>Pentapetalae</taxon>
        <taxon>rosids</taxon>
        <taxon>malvids</taxon>
        <taxon>Myrtales</taxon>
        <taxon>Lythraceae</taxon>
        <taxon>Punica</taxon>
    </lineage>
</organism>
<proteinExistence type="predicted"/>
<name>A0A2I0HPC9_PUNGR</name>
<evidence type="ECO:0000313" key="1">
    <source>
        <dbReference type="EMBL" id="PKI33587.1"/>
    </source>
</evidence>
<dbReference type="EMBL" id="PGOL01006556">
    <property type="protein sequence ID" value="PKI33587.1"/>
    <property type="molecule type" value="Genomic_DNA"/>
</dbReference>
<dbReference type="Proteomes" id="UP000233551">
    <property type="component" value="Unassembled WGS sequence"/>
</dbReference>
<comment type="caution">
    <text evidence="1">The sequence shown here is derived from an EMBL/GenBank/DDBJ whole genome shotgun (WGS) entry which is preliminary data.</text>
</comment>